<evidence type="ECO:0000313" key="4">
    <source>
        <dbReference type="Proteomes" id="UP000478008"/>
    </source>
</evidence>
<evidence type="ECO:0000313" key="3">
    <source>
        <dbReference type="EMBL" id="VUG18095.1"/>
    </source>
</evidence>
<dbReference type="InterPro" id="IPR001977">
    <property type="entry name" value="Depp_CoAkinase"/>
</dbReference>
<accession>A0A7D9CXJ1</accession>
<dbReference type="HAMAP" id="MF_00376">
    <property type="entry name" value="Dephospho_CoA_kinase"/>
    <property type="match status" value="1"/>
</dbReference>
<dbReference type="AlphaFoldDB" id="A0A7D9CXJ1"/>
<dbReference type="SUPFAM" id="SSF52540">
    <property type="entry name" value="P-loop containing nucleoside triphosphate hydrolases"/>
    <property type="match status" value="1"/>
</dbReference>
<keyword evidence="4" id="KW-1185">Reference proteome</keyword>
<dbReference type="PROSITE" id="PS51219">
    <property type="entry name" value="DPCK"/>
    <property type="match status" value="1"/>
</dbReference>
<keyword evidence="1" id="KW-0547">Nucleotide-binding</keyword>
<evidence type="ECO:0000256" key="1">
    <source>
        <dbReference type="ARBA" id="ARBA00022741"/>
    </source>
</evidence>
<organism evidence="3 4">
    <name type="scientific">Dekkera bruxellensis</name>
    <name type="common">Brettanomyces custersii</name>
    <dbReference type="NCBI Taxonomy" id="5007"/>
    <lineage>
        <taxon>Eukaryota</taxon>
        <taxon>Fungi</taxon>
        <taxon>Dikarya</taxon>
        <taxon>Ascomycota</taxon>
        <taxon>Saccharomycotina</taxon>
        <taxon>Pichiomycetes</taxon>
        <taxon>Pichiales</taxon>
        <taxon>Pichiaceae</taxon>
        <taxon>Brettanomyces</taxon>
    </lineage>
</organism>
<protein>
    <submittedName>
        <fullName evidence="3">DEBR0S3_02168g1_1</fullName>
    </submittedName>
</protein>
<gene>
    <name evidence="3" type="primary">CAB5</name>
    <name evidence="3" type="ORF">DEBR0S3_02168G</name>
</gene>
<dbReference type="Gene3D" id="3.40.50.300">
    <property type="entry name" value="P-loop containing nucleotide triphosphate hydrolases"/>
    <property type="match status" value="1"/>
</dbReference>
<keyword evidence="2" id="KW-0067">ATP-binding</keyword>
<dbReference type="CDD" id="cd02022">
    <property type="entry name" value="DPCK"/>
    <property type="match status" value="1"/>
</dbReference>
<proteinExistence type="inferred from homology"/>
<dbReference type="Pfam" id="PF01121">
    <property type="entry name" value="CoaE"/>
    <property type="match status" value="1"/>
</dbReference>
<evidence type="ECO:0000256" key="2">
    <source>
        <dbReference type="ARBA" id="ARBA00022840"/>
    </source>
</evidence>
<dbReference type="GO" id="GO:0015937">
    <property type="term" value="P:coenzyme A biosynthetic process"/>
    <property type="evidence" value="ECO:0007669"/>
    <property type="project" value="InterPro"/>
</dbReference>
<dbReference type="GO" id="GO:0004140">
    <property type="term" value="F:dephospho-CoA kinase activity"/>
    <property type="evidence" value="ECO:0007669"/>
    <property type="project" value="InterPro"/>
</dbReference>
<dbReference type="InterPro" id="IPR027417">
    <property type="entry name" value="P-loop_NTPase"/>
</dbReference>
<dbReference type="EMBL" id="CABFWN010000003">
    <property type="protein sequence ID" value="VUG18095.1"/>
    <property type="molecule type" value="Genomic_DNA"/>
</dbReference>
<dbReference type="PANTHER" id="PTHR10695:SF46">
    <property type="entry name" value="BIFUNCTIONAL COENZYME A SYNTHASE-RELATED"/>
    <property type="match status" value="1"/>
</dbReference>
<dbReference type="GO" id="GO:0005524">
    <property type="term" value="F:ATP binding"/>
    <property type="evidence" value="ECO:0007669"/>
    <property type="project" value="UniProtKB-KW"/>
</dbReference>
<reference evidence="3 4" key="1">
    <citation type="submission" date="2019-07" db="EMBL/GenBank/DDBJ databases">
        <authorList>
            <person name="Friedrich A."/>
            <person name="Schacherer J."/>
        </authorList>
    </citation>
    <scope>NUCLEOTIDE SEQUENCE [LARGE SCALE GENOMIC DNA]</scope>
</reference>
<sequence>MLVVGLTGGIASGKSTVSAQLHDKYNFPIIDADKIAREIVEPGKPAYQSIVKHFEKKITGLLKEDGTLNRPALGRYVFSNKSELQILNSITHPEVRKEILRRILKCWLHFEQICILDVPLLFEAGMDKICGKTICVICNEEIQLQRLMKRNSELTKEDCINRIHNQLSNKERSSKADIVIENDGTLEGLYIELDKDIKGITPCKALTYLEVLCPPFAVASALFYITRKFVLNLAERYSCSFWDIKPIGKTA</sequence>
<dbReference type="NCBIfam" id="TIGR00152">
    <property type="entry name" value="dephospho-CoA kinase"/>
    <property type="match status" value="1"/>
</dbReference>
<dbReference type="Proteomes" id="UP000478008">
    <property type="component" value="Unassembled WGS sequence"/>
</dbReference>
<name>A0A7D9CXJ1_DEKBR</name>
<dbReference type="PANTHER" id="PTHR10695">
    <property type="entry name" value="DEPHOSPHO-COA KINASE-RELATED"/>
    <property type="match status" value="1"/>
</dbReference>